<evidence type="ECO:0000313" key="2">
    <source>
        <dbReference type="EMBL" id="KKR91320.1"/>
    </source>
</evidence>
<proteinExistence type="predicted"/>
<accession>A0A0G0X3R8</accession>
<evidence type="ECO:0000256" key="1">
    <source>
        <dbReference type="SAM" id="Phobius"/>
    </source>
</evidence>
<keyword evidence="1" id="KW-0812">Transmembrane</keyword>
<reference evidence="2 3" key="1">
    <citation type="journal article" date="2015" name="Nature">
        <title>rRNA introns, odd ribosomes, and small enigmatic genomes across a large radiation of phyla.</title>
        <authorList>
            <person name="Brown C.T."/>
            <person name="Hug L.A."/>
            <person name="Thomas B.C."/>
            <person name="Sharon I."/>
            <person name="Castelle C.J."/>
            <person name="Singh A."/>
            <person name="Wilkins M.J."/>
            <person name="Williams K.H."/>
            <person name="Banfield J.F."/>
        </authorList>
    </citation>
    <scope>NUCLEOTIDE SEQUENCE [LARGE SCALE GENOMIC DNA]</scope>
</reference>
<name>A0A0G0X3R8_9BACT</name>
<sequence length="470" mass="53777">MTKKTTIVIRVFLWLILAVALGWFAYFKIVPSGKISYVYNFSKPSFFIGKLSPAERVEISPTGAKIKGDPVYFSLRPPRRFERASVTIKFKNTTNFPVMEMGLLNDKIAWGYDLQPLENKIIDQLSLVWPVVYGQKRERLIEREKKYETVEEFLSNLPTSGEIALYDYSLKNNFLLDKYEPGGEKQQIDYSWRGSYQFYTYIKNEDLDYVFNFTDLNINQDNDPVDIKVYSSDGLIRTEHIADDLAASPERQARLKIAGLKEGVYRLSFIANDDIITKNIASAQSQFALINKIWLYDNNKTPLVLYTNSHLINAQTVNPASKGKIKVGESTLDLKETYRQISLKIISQPAKIELAKDDIIISGDGVFSLNEAGFLDPRFKRVDKNLDINQKKINYILTNYQAPLESGEWRIATADFDLTKAYQENGKYQFLISVPGLKAEESVNGALIIKEIKIDLSGASLRQKFNKFFK</sequence>
<dbReference type="EMBL" id="LCAP01000009">
    <property type="protein sequence ID" value="KKR91320.1"/>
    <property type="molecule type" value="Genomic_DNA"/>
</dbReference>
<evidence type="ECO:0000313" key="3">
    <source>
        <dbReference type="Proteomes" id="UP000034190"/>
    </source>
</evidence>
<dbReference type="Proteomes" id="UP000034190">
    <property type="component" value="Unassembled WGS sequence"/>
</dbReference>
<keyword evidence="1" id="KW-1133">Transmembrane helix</keyword>
<keyword evidence="1" id="KW-0472">Membrane</keyword>
<gene>
    <name evidence="2" type="ORF">UU43_C0009G0003</name>
</gene>
<comment type="caution">
    <text evidence="2">The sequence shown here is derived from an EMBL/GenBank/DDBJ whole genome shotgun (WGS) entry which is preliminary data.</text>
</comment>
<feature type="transmembrane region" description="Helical" evidence="1">
    <location>
        <begin position="7"/>
        <end position="26"/>
    </location>
</feature>
<protein>
    <submittedName>
        <fullName evidence="2">Uncharacterized protein</fullName>
    </submittedName>
</protein>
<dbReference type="AlphaFoldDB" id="A0A0G0X3R8"/>
<organism evidence="2 3">
    <name type="scientific">Candidatus Falkowbacteria bacterium GW2011_GWA2_41_14</name>
    <dbReference type="NCBI Taxonomy" id="1618635"/>
    <lineage>
        <taxon>Bacteria</taxon>
        <taxon>Candidatus Falkowiibacteriota</taxon>
    </lineage>
</organism>